<gene>
    <name evidence="1" type="ORF">Dxin01_04324</name>
</gene>
<accession>A0ABP9VMC0</accession>
<protein>
    <submittedName>
        <fullName evidence="1">Uncharacterized protein</fullName>
    </submittedName>
</protein>
<organism evidence="1 2">
    <name type="scientific">Deinococcus xinjiangensis</name>
    <dbReference type="NCBI Taxonomy" id="457454"/>
    <lineage>
        <taxon>Bacteria</taxon>
        <taxon>Thermotogati</taxon>
        <taxon>Deinococcota</taxon>
        <taxon>Deinococci</taxon>
        <taxon>Deinococcales</taxon>
        <taxon>Deinococcaceae</taxon>
        <taxon>Deinococcus</taxon>
    </lineage>
</organism>
<dbReference type="EMBL" id="BAABRN010000163">
    <property type="protein sequence ID" value="GAA5504548.1"/>
    <property type="molecule type" value="Genomic_DNA"/>
</dbReference>
<name>A0ABP9VMC0_9DEIO</name>
<dbReference type="Proteomes" id="UP001458946">
    <property type="component" value="Unassembled WGS sequence"/>
</dbReference>
<proteinExistence type="predicted"/>
<evidence type="ECO:0000313" key="1">
    <source>
        <dbReference type="EMBL" id="GAA5504548.1"/>
    </source>
</evidence>
<evidence type="ECO:0000313" key="2">
    <source>
        <dbReference type="Proteomes" id="UP001458946"/>
    </source>
</evidence>
<comment type="caution">
    <text evidence="1">The sequence shown here is derived from an EMBL/GenBank/DDBJ whole genome shotgun (WGS) entry which is preliminary data.</text>
</comment>
<reference evidence="1 2" key="1">
    <citation type="submission" date="2024-02" db="EMBL/GenBank/DDBJ databases">
        <title>Deinococcus xinjiangensis NBRC 107630.</title>
        <authorList>
            <person name="Ichikawa N."/>
            <person name="Katano-Makiyama Y."/>
            <person name="Hidaka K."/>
        </authorList>
    </citation>
    <scope>NUCLEOTIDE SEQUENCE [LARGE SCALE GENOMIC DNA]</scope>
    <source>
        <strain evidence="1 2">NBRC 107630</strain>
    </source>
</reference>
<sequence length="136" mass="14899">MEEQGILHFMQAFKVPTAALAQPLQDLQHYRRLYAAESGQPIALTGTAIIPRKGEQVYYVAQASTVEDKVVATQYVGRSSGVSVRIAKGVSYRVGQSRGQKVEKRALVTTSTGLLYVTNQRIVYDIRSPLKPGSTS</sequence>
<keyword evidence="2" id="KW-1185">Reference proteome</keyword>